<proteinExistence type="predicted"/>
<organism evidence="1 2">
    <name type="scientific">Nepenthes gracilis</name>
    <name type="common">Slender pitcher plant</name>
    <dbReference type="NCBI Taxonomy" id="150966"/>
    <lineage>
        <taxon>Eukaryota</taxon>
        <taxon>Viridiplantae</taxon>
        <taxon>Streptophyta</taxon>
        <taxon>Embryophyta</taxon>
        <taxon>Tracheophyta</taxon>
        <taxon>Spermatophyta</taxon>
        <taxon>Magnoliopsida</taxon>
        <taxon>eudicotyledons</taxon>
        <taxon>Gunneridae</taxon>
        <taxon>Pentapetalae</taxon>
        <taxon>Caryophyllales</taxon>
        <taxon>Nepenthaceae</taxon>
        <taxon>Nepenthes</taxon>
    </lineage>
</organism>
<keyword evidence="2" id="KW-1185">Reference proteome</keyword>
<evidence type="ECO:0000313" key="2">
    <source>
        <dbReference type="Proteomes" id="UP001279734"/>
    </source>
</evidence>
<sequence>MLIHACFLAMEDGIADREEISISLRLNESECLAFQPDIVTLCYLLIKPTAITVQELEKKGTKKAKSTAITEKIYVQWSNFVYNLSPEQLYKR</sequence>
<name>A0AAD3Y3Y4_NEPGR</name>
<comment type="caution">
    <text evidence="1">The sequence shown here is derived from an EMBL/GenBank/DDBJ whole genome shotgun (WGS) entry which is preliminary data.</text>
</comment>
<evidence type="ECO:0000313" key="1">
    <source>
        <dbReference type="EMBL" id="GMH26429.1"/>
    </source>
</evidence>
<reference evidence="1" key="1">
    <citation type="submission" date="2023-05" db="EMBL/GenBank/DDBJ databases">
        <title>Nepenthes gracilis genome sequencing.</title>
        <authorList>
            <person name="Fukushima K."/>
        </authorList>
    </citation>
    <scope>NUCLEOTIDE SEQUENCE</scope>
    <source>
        <strain evidence="1">SING2019-196</strain>
    </source>
</reference>
<dbReference type="EMBL" id="BSYO01000031">
    <property type="protein sequence ID" value="GMH26429.1"/>
    <property type="molecule type" value="Genomic_DNA"/>
</dbReference>
<protein>
    <submittedName>
        <fullName evidence="1">Uncharacterized protein</fullName>
    </submittedName>
</protein>
<gene>
    <name evidence="1" type="ORF">Nepgr_028272</name>
</gene>
<dbReference type="Proteomes" id="UP001279734">
    <property type="component" value="Unassembled WGS sequence"/>
</dbReference>
<dbReference type="AlphaFoldDB" id="A0AAD3Y3Y4"/>
<accession>A0AAD3Y3Y4</accession>